<protein>
    <recommendedName>
        <fullName evidence="3">Peroxiredoxin</fullName>
    </recommendedName>
</protein>
<evidence type="ECO:0008006" key="3">
    <source>
        <dbReference type="Google" id="ProtNLM"/>
    </source>
</evidence>
<name>L0HB74_METFS</name>
<evidence type="ECO:0000313" key="2">
    <source>
        <dbReference type="Proteomes" id="UP000010824"/>
    </source>
</evidence>
<proteinExistence type="predicted"/>
<dbReference type="AlphaFoldDB" id="L0HB74"/>
<dbReference type="STRING" id="593750.Metfor_0168"/>
<reference evidence="1 2" key="2">
    <citation type="journal article" date="2014" name="Genome Announc.">
        <title>Complete Genome Sequence of Methanoregula formicica SMSPT, a Mesophilic Hydrogenotrophic Methanogen Isolated from a Methanogenic Upflow Anaerobic Sludge Blanket Reactor.</title>
        <authorList>
            <person name="Yamamoto K."/>
            <person name="Tamaki H."/>
            <person name="Cadillo-Quiroz H."/>
            <person name="Imachi H."/>
            <person name="Kyrpides N."/>
            <person name="Woyke T."/>
            <person name="Goodwin L."/>
            <person name="Zinder S.H."/>
            <person name="Kamagata Y."/>
            <person name="Liu W.T."/>
        </authorList>
    </citation>
    <scope>NUCLEOTIDE SEQUENCE [LARGE SCALE GENOMIC DNA]</scope>
    <source>
        <strain evidence="2">DSM 22288 / NBRC 105244 / SMSP</strain>
    </source>
</reference>
<dbReference type="KEGG" id="mfo:Metfor_0168"/>
<gene>
    <name evidence="1" type="ordered locus">Metfor_0168</name>
</gene>
<dbReference type="InParanoid" id="L0HB74"/>
<dbReference type="EMBL" id="CP003167">
    <property type="protein sequence ID" value="AGB01250.1"/>
    <property type="molecule type" value="Genomic_DNA"/>
</dbReference>
<evidence type="ECO:0000313" key="1">
    <source>
        <dbReference type="EMBL" id="AGB01250.1"/>
    </source>
</evidence>
<organism evidence="1 2">
    <name type="scientific">Methanoregula formicica (strain DSM 22288 / NBRC 105244 / SMSP)</name>
    <dbReference type="NCBI Taxonomy" id="593750"/>
    <lineage>
        <taxon>Archaea</taxon>
        <taxon>Methanobacteriati</taxon>
        <taxon>Methanobacteriota</taxon>
        <taxon>Stenosarchaea group</taxon>
        <taxon>Methanomicrobia</taxon>
        <taxon>Methanomicrobiales</taxon>
        <taxon>Methanoregulaceae</taxon>
        <taxon>Methanoregula</taxon>
    </lineage>
</organism>
<dbReference type="GeneID" id="14308841"/>
<reference evidence="2" key="1">
    <citation type="submission" date="2011-12" db="EMBL/GenBank/DDBJ databases">
        <title>Complete sequence of Methanoregula formicicum SMSP.</title>
        <authorList>
            <person name="Lucas S."/>
            <person name="Han J."/>
            <person name="Lapidus A."/>
            <person name="Cheng J.-F."/>
            <person name="Goodwin L."/>
            <person name="Pitluck S."/>
            <person name="Peters L."/>
            <person name="Ovchinnikova G."/>
            <person name="Teshima H."/>
            <person name="Detter J.C."/>
            <person name="Han C."/>
            <person name="Tapia R."/>
            <person name="Land M."/>
            <person name="Hauser L."/>
            <person name="Kyrpides N."/>
            <person name="Ivanova N."/>
            <person name="Pagani I."/>
            <person name="Imachi H."/>
            <person name="Tamaki H."/>
            <person name="Sekiguchi Y."/>
            <person name="Kamagata Y."/>
            <person name="Cadillo-Quiroz H."/>
            <person name="Zinder S."/>
            <person name="Liu W.-T."/>
            <person name="Woyke T."/>
        </authorList>
    </citation>
    <scope>NUCLEOTIDE SEQUENCE [LARGE SCALE GENOMIC DNA]</scope>
    <source>
        <strain evidence="2">DSM 22288 / NBRC 105244 / SMSP</strain>
    </source>
</reference>
<dbReference type="OrthoDB" id="139713at2157"/>
<dbReference type="eggNOG" id="arCOG10444">
    <property type="taxonomic scope" value="Archaea"/>
</dbReference>
<sequence>MSYGKTLLFIYNADSGILPGLKEYSSKAGIAHERNFCNLTAITSTPIGMKKDWKRFVRDLNIPTRFLNRNEFISEIGAGLITFPAILVQMGKDFLIVASSEEINRCTSLDDLISLVRQRSLEIP</sequence>
<dbReference type="RefSeq" id="WP_015284214.1">
    <property type="nucleotide sequence ID" value="NC_019943.1"/>
</dbReference>
<dbReference type="Proteomes" id="UP000010824">
    <property type="component" value="Chromosome"/>
</dbReference>
<dbReference type="HOGENOM" id="CLU_157878_0_0_2"/>
<accession>L0HB74</accession>
<keyword evidence="2" id="KW-1185">Reference proteome</keyword>